<dbReference type="GO" id="GO:0000156">
    <property type="term" value="F:phosphorelay response regulator activity"/>
    <property type="evidence" value="ECO:0007669"/>
    <property type="project" value="TreeGrafter"/>
</dbReference>
<dbReference type="InterPro" id="IPR050351">
    <property type="entry name" value="BphY/WalK/GraS-like"/>
</dbReference>
<dbReference type="Proteomes" id="UP000321514">
    <property type="component" value="Unassembled WGS sequence"/>
</dbReference>
<feature type="region of interest" description="Disordered" evidence="5">
    <location>
        <begin position="220"/>
        <end position="279"/>
    </location>
</feature>
<dbReference type="GO" id="GO:0007234">
    <property type="term" value="P:osmosensory signaling via phosphorelay pathway"/>
    <property type="evidence" value="ECO:0007669"/>
    <property type="project" value="TreeGrafter"/>
</dbReference>
<dbReference type="PANTHER" id="PTHR42878">
    <property type="entry name" value="TWO-COMPONENT HISTIDINE KINASE"/>
    <property type="match status" value="1"/>
</dbReference>
<gene>
    <name evidence="8" type="ORF">MFU01_64360</name>
    <name evidence="9" type="ORF">SAMN05443572_114248</name>
</gene>
<evidence type="ECO:0000259" key="7">
    <source>
        <dbReference type="PROSITE" id="PS50109"/>
    </source>
</evidence>
<dbReference type="EMBL" id="BJXR01000046">
    <property type="protein sequence ID" value="GEN11399.1"/>
    <property type="molecule type" value="Genomic_DNA"/>
</dbReference>
<dbReference type="EMBL" id="FOIB01000014">
    <property type="protein sequence ID" value="SEU39955.1"/>
    <property type="molecule type" value="Genomic_DNA"/>
</dbReference>
<feature type="transmembrane region" description="Helical" evidence="6">
    <location>
        <begin position="184"/>
        <end position="207"/>
    </location>
</feature>
<dbReference type="EC" id="2.7.13.3" evidence="2"/>
<evidence type="ECO:0000256" key="6">
    <source>
        <dbReference type="SAM" id="Phobius"/>
    </source>
</evidence>
<evidence type="ECO:0000313" key="9">
    <source>
        <dbReference type="EMBL" id="SEU39955.1"/>
    </source>
</evidence>
<feature type="region of interest" description="Disordered" evidence="5">
    <location>
        <begin position="301"/>
        <end position="324"/>
    </location>
</feature>
<comment type="caution">
    <text evidence="8">The sequence shown here is derived from an EMBL/GenBank/DDBJ whole genome shotgun (WGS) entry which is preliminary data.</text>
</comment>
<keyword evidence="3" id="KW-0808">Transferase</keyword>
<keyword evidence="6" id="KW-0472">Membrane</keyword>
<evidence type="ECO:0000256" key="2">
    <source>
        <dbReference type="ARBA" id="ARBA00012438"/>
    </source>
</evidence>
<dbReference type="RefSeq" id="WP_074958935.1">
    <property type="nucleotide sequence ID" value="NZ_BJXR01000046.1"/>
</dbReference>
<feature type="compositionally biased region" description="Basic and acidic residues" evidence="5">
    <location>
        <begin position="260"/>
        <end position="279"/>
    </location>
</feature>
<name>A0A511TB29_MYXFU</name>
<dbReference type="SUPFAM" id="SSF55874">
    <property type="entry name" value="ATPase domain of HSP90 chaperone/DNA topoisomerase II/histidine kinase"/>
    <property type="match status" value="1"/>
</dbReference>
<evidence type="ECO:0000256" key="5">
    <source>
        <dbReference type="SAM" id="MobiDB-lite"/>
    </source>
</evidence>
<evidence type="ECO:0000256" key="3">
    <source>
        <dbReference type="ARBA" id="ARBA00022679"/>
    </source>
</evidence>
<evidence type="ECO:0000256" key="1">
    <source>
        <dbReference type="ARBA" id="ARBA00000085"/>
    </source>
</evidence>
<reference evidence="9 10" key="1">
    <citation type="submission" date="2016-10" db="EMBL/GenBank/DDBJ databases">
        <authorList>
            <person name="Varghese N."/>
            <person name="Submissions S."/>
        </authorList>
    </citation>
    <scope>NUCLEOTIDE SEQUENCE [LARGE SCALE GENOMIC DNA]</scope>
    <source>
        <strain evidence="9 10">DSM 16525</strain>
    </source>
</reference>
<comment type="catalytic activity">
    <reaction evidence="1">
        <text>ATP + protein L-histidine = ADP + protein N-phospho-L-histidine.</text>
        <dbReference type="EC" id="2.7.13.3"/>
    </reaction>
</comment>
<dbReference type="Proteomes" id="UP000183760">
    <property type="component" value="Unassembled WGS sequence"/>
</dbReference>
<keyword evidence="10" id="KW-1185">Reference proteome</keyword>
<keyword evidence="6" id="KW-0812">Transmembrane</keyword>
<accession>A0A511TB29</accession>
<evidence type="ECO:0000256" key="4">
    <source>
        <dbReference type="ARBA" id="ARBA00022777"/>
    </source>
</evidence>
<dbReference type="GO" id="GO:0004673">
    <property type="term" value="F:protein histidine kinase activity"/>
    <property type="evidence" value="ECO:0007669"/>
    <property type="project" value="UniProtKB-EC"/>
</dbReference>
<keyword evidence="4" id="KW-0418">Kinase</keyword>
<dbReference type="InterPro" id="IPR003594">
    <property type="entry name" value="HATPase_dom"/>
</dbReference>
<dbReference type="PANTHER" id="PTHR42878:SF14">
    <property type="entry name" value="OSMOLARITY TWO-COMPONENT SYSTEM PROTEIN SSK1"/>
    <property type="match status" value="1"/>
</dbReference>
<dbReference type="GO" id="GO:0030295">
    <property type="term" value="F:protein kinase activator activity"/>
    <property type="evidence" value="ECO:0007669"/>
    <property type="project" value="TreeGrafter"/>
</dbReference>
<evidence type="ECO:0000313" key="10">
    <source>
        <dbReference type="Proteomes" id="UP000183760"/>
    </source>
</evidence>
<keyword evidence="6" id="KW-1133">Transmembrane helix</keyword>
<dbReference type="STRING" id="1334629.MFUL124B02_00360"/>
<dbReference type="Gene3D" id="3.30.565.10">
    <property type="entry name" value="Histidine kinase-like ATPase, C-terminal domain"/>
    <property type="match status" value="1"/>
</dbReference>
<evidence type="ECO:0000313" key="8">
    <source>
        <dbReference type="EMBL" id="GEN11399.1"/>
    </source>
</evidence>
<dbReference type="InterPro" id="IPR036890">
    <property type="entry name" value="HATPase_C_sf"/>
</dbReference>
<reference evidence="8 11" key="2">
    <citation type="submission" date="2019-07" db="EMBL/GenBank/DDBJ databases">
        <title>Whole genome shotgun sequence of Myxococcus fulvus NBRC 100333.</title>
        <authorList>
            <person name="Hosoyama A."/>
            <person name="Uohara A."/>
            <person name="Ohji S."/>
            <person name="Ichikawa N."/>
        </authorList>
    </citation>
    <scope>NUCLEOTIDE SEQUENCE [LARGE SCALE GENOMIC DNA]</scope>
    <source>
        <strain evidence="8 11">NBRC 100333</strain>
    </source>
</reference>
<dbReference type="PROSITE" id="PS50109">
    <property type="entry name" value="HIS_KIN"/>
    <property type="match status" value="1"/>
</dbReference>
<feature type="domain" description="Histidine kinase" evidence="7">
    <location>
        <begin position="348"/>
        <end position="541"/>
    </location>
</feature>
<dbReference type="InterPro" id="IPR005467">
    <property type="entry name" value="His_kinase_dom"/>
</dbReference>
<organism evidence="8 11">
    <name type="scientific">Myxococcus fulvus</name>
    <dbReference type="NCBI Taxonomy" id="33"/>
    <lineage>
        <taxon>Bacteria</taxon>
        <taxon>Pseudomonadati</taxon>
        <taxon>Myxococcota</taxon>
        <taxon>Myxococcia</taxon>
        <taxon>Myxococcales</taxon>
        <taxon>Cystobacterineae</taxon>
        <taxon>Myxococcaceae</taxon>
        <taxon>Myxococcus</taxon>
    </lineage>
</organism>
<sequence length="549" mass="60014">MGRPWTFFQRVGAGFIAALLVALVLTCTLAVELVSARSSRRANLLAMSMDRLEVEHLRGAFTDKVSSERSVVLSDDAFFAEDRVRARECFIVTHERLVPRLVTPPAATLLESVLRAEQEHEQAVREWVAIHATRALHSRREALFEERARDTRLRTYATLHQLTARMESRVGASLQSVVETEEQVLLLSLVAMSLVLALVATSGGLLLSRLSSPRSGVEPTRINPLIASPHTGNARGRVAPRATDDPGAPSVSGPMMKPGASEKELDRAEDDARPRTQERKARTFFFAEALIDSLLDEDASSRREAASSAPHTGNTPRGCTEAGHPSALTVDEATLRGDAREMMARIGVRAHDLGLPFDTLQWLLRGLERVDPSSEPDRVRDGVGRALEQSRRLGQLLLDLWDVSSQLTGRQVAEPVDLSHLAHEVMERFTEPAAWAGSPLLLDAEPGLVGRWDRLGLEQVLTHLIAHALELGAGHPVRLRVERVGRTRARIVVEGMPLPDGGAGLGRHLVQQWVDSHGGTLRMEGTSGDKATCTVELPLLEQPLESAPA</sequence>
<protein>
    <recommendedName>
        <fullName evidence="2">histidine kinase</fullName>
        <ecNumber evidence="2">2.7.13.3</ecNumber>
    </recommendedName>
</protein>
<proteinExistence type="predicted"/>
<dbReference type="SMART" id="SM00387">
    <property type="entry name" value="HATPase_c"/>
    <property type="match status" value="1"/>
</dbReference>
<dbReference type="AlphaFoldDB" id="A0A511TB29"/>
<evidence type="ECO:0000313" key="11">
    <source>
        <dbReference type="Proteomes" id="UP000321514"/>
    </source>
</evidence>